<feature type="compositionally biased region" description="Basic residues" evidence="1">
    <location>
        <begin position="119"/>
        <end position="131"/>
    </location>
</feature>
<evidence type="ECO:0000256" key="1">
    <source>
        <dbReference type="SAM" id="MobiDB-lite"/>
    </source>
</evidence>
<dbReference type="EMBL" id="CADCUU010000207">
    <property type="protein sequence ID" value="CAA9408435.1"/>
    <property type="molecule type" value="Genomic_DNA"/>
</dbReference>
<organism evidence="2">
    <name type="scientific">uncultured Rubellimicrobium sp</name>
    <dbReference type="NCBI Taxonomy" id="543078"/>
    <lineage>
        <taxon>Bacteria</taxon>
        <taxon>Pseudomonadati</taxon>
        <taxon>Pseudomonadota</taxon>
        <taxon>Alphaproteobacteria</taxon>
        <taxon>Rhodobacterales</taxon>
        <taxon>Roseobacteraceae</taxon>
        <taxon>Rubellimicrobium</taxon>
        <taxon>environmental samples</taxon>
    </lineage>
</organism>
<sequence>GLLHHRPQACRKPGRLRQGDGALLADGGDLHRAGDPDAVLRLHLRLNPRAPLPGGPGRAVESLRGDPLRALPPRGPLSLPTRRAGGAGGLRARYVAPDDDHRRHLHHLRDPRRGAFRGGAHRLRRRAPGPL</sequence>
<feature type="region of interest" description="Disordered" evidence="1">
    <location>
        <begin position="110"/>
        <end position="131"/>
    </location>
</feature>
<evidence type="ECO:0000313" key="2">
    <source>
        <dbReference type="EMBL" id="CAA9408435.1"/>
    </source>
</evidence>
<name>A0A6J4PFB1_9RHOB</name>
<proteinExistence type="predicted"/>
<protein>
    <submittedName>
        <fullName evidence="2">Succinate dehydrogenase hydrophobic membrane anchor protein</fullName>
    </submittedName>
</protein>
<feature type="non-terminal residue" evidence="2">
    <location>
        <position position="1"/>
    </location>
</feature>
<gene>
    <name evidence="2" type="ORF">AVDCRST_MAG15-1502</name>
</gene>
<reference evidence="2" key="1">
    <citation type="submission" date="2020-02" db="EMBL/GenBank/DDBJ databases">
        <authorList>
            <person name="Meier V. D."/>
        </authorList>
    </citation>
    <scope>NUCLEOTIDE SEQUENCE</scope>
    <source>
        <strain evidence="2">AVDCRST_MAG15</strain>
    </source>
</reference>
<feature type="non-terminal residue" evidence="2">
    <location>
        <position position="131"/>
    </location>
</feature>
<dbReference type="AlphaFoldDB" id="A0A6J4PFB1"/>
<accession>A0A6J4PFB1</accession>
<feature type="region of interest" description="Disordered" evidence="1">
    <location>
        <begin position="48"/>
        <end position="89"/>
    </location>
</feature>